<proteinExistence type="inferred from homology"/>
<name>A0ABW2I1I5_9ACTN</name>
<gene>
    <name evidence="2" type="ORF">ACFQS1_32555</name>
</gene>
<dbReference type="SUPFAM" id="SSF55298">
    <property type="entry name" value="YjgF-like"/>
    <property type="match status" value="1"/>
</dbReference>
<dbReference type="CDD" id="cd00448">
    <property type="entry name" value="YjgF_YER057c_UK114_family"/>
    <property type="match status" value="1"/>
</dbReference>
<dbReference type="PANTHER" id="PTHR11803">
    <property type="entry name" value="2-IMINOBUTANOATE/2-IMINOPROPANOATE DEAMINASE RIDA"/>
    <property type="match status" value="1"/>
</dbReference>
<keyword evidence="3" id="KW-1185">Reference proteome</keyword>
<protein>
    <submittedName>
        <fullName evidence="2">RidA family protein</fullName>
        <ecNumber evidence="2">3.5.-.-</ecNumber>
    </submittedName>
</protein>
<evidence type="ECO:0000313" key="2">
    <source>
        <dbReference type="EMBL" id="MFC7278723.1"/>
    </source>
</evidence>
<dbReference type="Gene3D" id="3.30.1330.40">
    <property type="entry name" value="RutC-like"/>
    <property type="match status" value="1"/>
</dbReference>
<dbReference type="EC" id="3.5.-.-" evidence="2"/>
<comment type="caution">
    <text evidence="2">The sequence shown here is derived from an EMBL/GenBank/DDBJ whole genome shotgun (WGS) entry which is preliminary data.</text>
</comment>
<evidence type="ECO:0000256" key="1">
    <source>
        <dbReference type="ARBA" id="ARBA00010552"/>
    </source>
</evidence>
<comment type="similarity">
    <text evidence="1">Belongs to the RutC family.</text>
</comment>
<dbReference type="Pfam" id="PF01042">
    <property type="entry name" value="Ribonuc_L-PSP"/>
    <property type="match status" value="1"/>
</dbReference>
<sequence length="125" mass="12956">MREIVSTADAPSSALYSQGVKAGGFVYVSGQPGIDPAHGALAGPTIQEQTRQALANCRAVLRAAGATWDDIVEVGVLLADPDDFAGMNEEYATSFPGTDPTRYVAKLGVELPGVLVSIRMAAFTG</sequence>
<dbReference type="InterPro" id="IPR006175">
    <property type="entry name" value="YjgF/YER057c/UK114"/>
</dbReference>
<dbReference type="PANTHER" id="PTHR11803:SF58">
    <property type="entry name" value="PROTEIN HMF1-RELATED"/>
    <property type="match status" value="1"/>
</dbReference>
<dbReference type="EMBL" id="JBHTBJ010000037">
    <property type="protein sequence ID" value="MFC7278723.1"/>
    <property type="molecule type" value="Genomic_DNA"/>
</dbReference>
<keyword evidence="2" id="KW-0378">Hydrolase</keyword>
<dbReference type="GO" id="GO:0016787">
    <property type="term" value="F:hydrolase activity"/>
    <property type="evidence" value="ECO:0007669"/>
    <property type="project" value="UniProtKB-KW"/>
</dbReference>
<dbReference type="InterPro" id="IPR035959">
    <property type="entry name" value="RutC-like_sf"/>
</dbReference>
<dbReference type="Proteomes" id="UP001596548">
    <property type="component" value="Unassembled WGS sequence"/>
</dbReference>
<accession>A0ABW2I1I5</accession>
<evidence type="ECO:0000313" key="3">
    <source>
        <dbReference type="Proteomes" id="UP001596548"/>
    </source>
</evidence>
<dbReference type="RefSeq" id="WP_378975809.1">
    <property type="nucleotide sequence ID" value="NZ_JBHTBJ010000037.1"/>
</dbReference>
<organism evidence="2 3">
    <name type="scientific">Paractinoplanes rhizophilus</name>
    <dbReference type="NCBI Taxonomy" id="1416877"/>
    <lineage>
        <taxon>Bacteria</taxon>
        <taxon>Bacillati</taxon>
        <taxon>Actinomycetota</taxon>
        <taxon>Actinomycetes</taxon>
        <taxon>Micromonosporales</taxon>
        <taxon>Micromonosporaceae</taxon>
        <taxon>Paractinoplanes</taxon>
    </lineage>
</organism>
<reference evidence="3" key="1">
    <citation type="journal article" date="2019" name="Int. J. Syst. Evol. Microbiol.">
        <title>The Global Catalogue of Microorganisms (GCM) 10K type strain sequencing project: providing services to taxonomists for standard genome sequencing and annotation.</title>
        <authorList>
            <consortium name="The Broad Institute Genomics Platform"/>
            <consortium name="The Broad Institute Genome Sequencing Center for Infectious Disease"/>
            <person name="Wu L."/>
            <person name="Ma J."/>
        </authorList>
    </citation>
    <scope>NUCLEOTIDE SEQUENCE [LARGE SCALE GENOMIC DNA]</scope>
    <source>
        <strain evidence="3">XZYJT-10</strain>
    </source>
</reference>